<dbReference type="Proteomes" id="UP000591131">
    <property type="component" value="Unassembled WGS sequence"/>
</dbReference>
<sequence length="386" mass="42051">MGAIPLHRRGTRKHVTELVRMGAQGAIGSSAPANCNEHGEGFSIPIKQVSDKYGSSLSTVTVRLNGQTLHPFLDTGASGTLIPHLESFGTDACKDYPYGCLSCEADSCAEGEKETVVYPGNCKGTFVTRIGSLEVGSASVLHFRYGLLVSWTKGCPMLFPCAIGLEAPLDSRSKKKDFLYQIVYGGIINNIVLSLDIASDSKAMIVGGGVGTPDVLFKTTEKGRWSTAITSCIASGNKKYFPIKVGSPPISVQFDMGSSYISGPLSPVKQIMDAIGDILGLRVGVGIYKYSPTKESTSYYVTDCSVLHLDDHKDTWIGFELDLPSKYTARVFLADLVTEYKKSCFFNLRSRGSLSEFDWTFGQPFFKAHKVRLYYETFVVGLTEHQ</sequence>
<evidence type="ECO:0000313" key="3">
    <source>
        <dbReference type="Proteomes" id="UP000591131"/>
    </source>
</evidence>
<dbReference type="InterPro" id="IPR033121">
    <property type="entry name" value="PEPTIDASE_A1"/>
</dbReference>
<name>A0A7J6M7Z4_PERCH</name>
<evidence type="ECO:0000259" key="1">
    <source>
        <dbReference type="Pfam" id="PF00026"/>
    </source>
</evidence>
<gene>
    <name evidence="2" type="ORF">FOL47_003662</name>
</gene>
<proteinExistence type="predicted"/>
<keyword evidence="3" id="KW-1185">Reference proteome</keyword>
<dbReference type="AlphaFoldDB" id="A0A7J6M7Z4"/>
<dbReference type="InterPro" id="IPR021109">
    <property type="entry name" value="Peptidase_aspartic_dom_sf"/>
</dbReference>
<comment type="caution">
    <text evidence="2">The sequence shown here is derived from an EMBL/GenBank/DDBJ whole genome shotgun (WGS) entry which is preliminary data.</text>
</comment>
<dbReference type="SUPFAM" id="SSF50630">
    <property type="entry name" value="Acid proteases"/>
    <property type="match status" value="1"/>
</dbReference>
<reference evidence="2 3" key="1">
    <citation type="submission" date="2020-04" db="EMBL/GenBank/DDBJ databases">
        <title>Perkinsus chesapeaki whole genome sequence.</title>
        <authorList>
            <person name="Bogema D.R."/>
        </authorList>
    </citation>
    <scope>NUCLEOTIDE SEQUENCE [LARGE SCALE GENOMIC DNA]</scope>
    <source>
        <strain evidence="2">ATCC PRA-425</strain>
    </source>
</reference>
<dbReference type="EMBL" id="JAAPAO010000215">
    <property type="protein sequence ID" value="KAF4667260.1"/>
    <property type="molecule type" value="Genomic_DNA"/>
</dbReference>
<dbReference type="Pfam" id="PF00026">
    <property type="entry name" value="Asp"/>
    <property type="match status" value="1"/>
</dbReference>
<organism evidence="2 3">
    <name type="scientific">Perkinsus chesapeaki</name>
    <name type="common">Clam parasite</name>
    <name type="synonym">Perkinsus andrewsi</name>
    <dbReference type="NCBI Taxonomy" id="330153"/>
    <lineage>
        <taxon>Eukaryota</taxon>
        <taxon>Sar</taxon>
        <taxon>Alveolata</taxon>
        <taxon>Perkinsozoa</taxon>
        <taxon>Perkinsea</taxon>
        <taxon>Perkinsida</taxon>
        <taxon>Perkinsidae</taxon>
        <taxon>Perkinsus</taxon>
    </lineage>
</organism>
<feature type="domain" description="Peptidase A1" evidence="1">
    <location>
        <begin position="58"/>
        <end position="369"/>
    </location>
</feature>
<dbReference type="Gene3D" id="2.40.70.10">
    <property type="entry name" value="Acid Proteases"/>
    <property type="match status" value="1"/>
</dbReference>
<evidence type="ECO:0000313" key="2">
    <source>
        <dbReference type="EMBL" id="KAF4667260.1"/>
    </source>
</evidence>
<protein>
    <recommendedName>
        <fullName evidence="1">Peptidase A1 domain-containing protein</fullName>
    </recommendedName>
</protein>
<dbReference type="OrthoDB" id="10578738at2759"/>
<accession>A0A7J6M7Z4</accession>